<comment type="catalytic activity">
    <reaction evidence="6">
        <text>L-seryl-[protein] + ATP = O-phospho-L-seryl-[protein] + ADP + H(+)</text>
        <dbReference type="Rhea" id="RHEA:17989"/>
        <dbReference type="Rhea" id="RHEA-COMP:9863"/>
        <dbReference type="Rhea" id="RHEA-COMP:11604"/>
        <dbReference type="ChEBI" id="CHEBI:15378"/>
        <dbReference type="ChEBI" id="CHEBI:29999"/>
        <dbReference type="ChEBI" id="CHEBI:30616"/>
        <dbReference type="ChEBI" id="CHEBI:83421"/>
        <dbReference type="ChEBI" id="CHEBI:456216"/>
        <dbReference type="EC" id="2.7.11.1"/>
    </reaction>
</comment>
<dbReference type="GO" id="GO:0035556">
    <property type="term" value="P:intracellular signal transduction"/>
    <property type="evidence" value="ECO:0007669"/>
    <property type="project" value="InterPro"/>
</dbReference>
<reference evidence="11" key="1">
    <citation type="submission" date="2025-08" db="UniProtKB">
        <authorList>
            <consortium name="Ensembl"/>
        </authorList>
    </citation>
    <scope>IDENTIFICATION</scope>
</reference>
<dbReference type="PROSITE" id="PS50011">
    <property type="entry name" value="PROTEIN_KINASE_DOM"/>
    <property type="match status" value="1"/>
</dbReference>
<proteinExistence type="inferred from homology"/>
<evidence type="ECO:0000313" key="12">
    <source>
        <dbReference type="Proteomes" id="UP000261540"/>
    </source>
</evidence>
<evidence type="ECO:0000256" key="1">
    <source>
        <dbReference type="ARBA" id="ARBA00005354"/>
    </source>
</evidence>
<dbReference type="PANTHER" id="PTHR24347">
    <property type="entry name" value="SERINE/THREONINE-PROTEIN KINASE"/>
    <property type="match status" value="1"/>
</dbReference>
<dbReference type="SUPFAM" id="SSF56112">
    <property type="entry name" value="Protein kinase-like (PK-like)"/>
    <property type="match status" value="1"/>
</dbReference>
<dbReference type="GeneID" id="111839690"/>
<reference evidence="11" key="2">
    <citation type="submission" date="2025-09" db="UniProtKB">
        <authorList>
            <consortium name="Ensembl"/>
        </authorList>
    </citation>
    <scope>IDENTIFICATION</scope>
</reference>
<dbReference type="STRING" id="1676925.ENSPKIP00000029628"/>
<dbReference type="InterPro" id="IPR036572">
    <property type="entry name" value="Doublecortin_dom_sf"/>
</dbReference>
<sequence>MRTASEQGASGRGKVMMPPWKSVRSGQASCPKWKHPGQHTTFPKSIVSQDRWHGECRSRPGCAPLPPCRSQHLRSCRLDDPHRPSAGRFAFLSTHAEDSPMRPKIVTVVRPGGGAPLRKITILLNRRAVQTFEQLVADISVALGLPRWKNDRVRRLFGLWGGEIRSVSDFFRNDDIFVAAARDRPPVAEVQAVLEELFPGDVCFHGAVLRAWEILLWAPAKASKADSGFHEEPEADRGLQAREPGNSIRRPRDRAERDGQNARDRTRKWDRARREGQKDEQLRVRRPNKAERPGGHVEEAPGTCCRECGRAGVQGTPLAPGGRRGARAMAETGTCGEGRKSGCHGIGEWPQAGRAGGEDDQQRPKEPAATAVRPTQTSDERKKEKSRETGEKVKSPATRLRSADGQGEGLAGNPTNECQEEETCRQAAGRPRGDLTHPLQSVKGGPAKNKVTAEGKAETGPEASLPGHLASGAGHSQADIECHYEMGRVIGDGNFATVRECWVRAGGVEAPLFAMKIIDRAKLRGKEHMLQNEVSIASGLSHPNVVHLLQHYETAEHVFLLMELVRGGDLFDAITECGRFSEVSSAHMLGDLCGALDYIHSRSIVHRDLKPENLLVQRNADGSTTLKLADFSLAMVVTEPIFTVCGTPTYVAPEILAEKGYGLPVDMWATGVITYVLLCGFPPFRSRGKDQDELFQLIQRGLYEFLPPYWDSISPDAKDFTSELLLVDVQRRLTARAALQHPWLQSKGQLCHRGHQSTGE</sequence>
<evidence type="ECO:0000256" key="7">
    <source>
        <dbReference type="PROSITE-ProRule" id="PRU10141"/>
    </source>
</evidence>
<comment type="catalytic activity">
    <reaction evidence="5">
        <text>L-threonyl-[protein] + ATP = O-phospho-L-threonyl-[protein] + ADP + H(+)</text>
        <dbReference type="Rhea" id="RHEA:46608"/>
        <dbReference type="Rhea" id="RHEA-COMP:11060"/>
        <dbReference type="Rhea" id="RHEA-COMP:11605"/>
        <dbReference type="ChEBI" id="CHEBI:15378"/>
        <dbReference type="ChEBI" id="CHEBI:30013"/>
        <dbReference type="ChEBI" id="CHEBI:30616"/>
        <dbReference type="ChEBI" id="CHEBI:61977"/>
        <dbReference type="ChEBI" id="CHEBI:456216"/>
        <dbReference type="EC" id="2.7.11.1"/>
    </reaction>
</comment>
<dbReference type="RefSeq" id="XP_023659599.1">
    <property type="nucleotide sequence ID" value="XM_023803831.2"/>
</dbReference>
<keyword evidence="12" id="KW-1185">Reference proteome</keyword>
<dbReference type="Proteomes" id="UP000261540">
    <property type="component" value="Unplaced"/>
</dbReference>
<dbReference type="SUPFAM" id="SSF89837">
    <property type="entry name" value="Doublecortin (DC)"/>
    <property type="match status" value="1"/>
</dbReference>
<feature type="region of interest" description="Disordered" evidence="8">
    <location>
        <begin position="226"/>
        <end position="474"/>
    </location>
</feature>
<feature type="compositionally biased region" description="Basic and acidic residues" evidence="8">
    <location>
        <begin position="226"/>
        <end position="240"/>
    </location>
</feature>
<dbReference type="Gene3D" id="1.10.510.10">
    <property type="entry name" value="Transferase(Phosphotransferase) domain 1"/>
    <property type="match status" value="1"/>
</dbReference>
<accession>A0A3B3SGW6</accession>
<dbReference type="InterPro" id="IPR003533">
    <property type="entry name" value="Doublecortin_dom"/>
</dbReference>
<dbReference type="GO" id="GO:0005524">
    <property type="term" value="F:ATP binding"/>
    <property type="evidence" value="ECO:0007669"/>
    <property type="project" value="UniProtKB-UniRule"/>
</dbReference>
<dbReference type="Gene3D" id="3.30.200.20">
    <property type="entry name" value="Phosphorylase Kinase, domain 1"/>
    <property type="match status" value="1"/>
</dbReference>
<evidence type="ECO:0000256" key="8">
    <source>
        <dbReference type="SAM" id="MobiDB-lite"/>
    </source>
</evidence>
<comment type="similarity">
    <text evidence="1">Belongs to the protein kinase superfamily. CAMK Ser/Thr protein kinase family. CaMK subfamily.</text>
</comment>
<dbReference type="InterPro" id="IPR017441">
    <property type="entry name" value="Protein_kinase_ATP_BS"/>
</dbReference>
<feature type="domain" description="Protein kinase" evidence="9">
    <location>
        <begin position="484"/>
        <end position="744"/>
    </location>
</feature>
<evidence type="ECO:0000256" key="3">
    <source>
        <dbReference type="ARBA" id="ARBA00022741"/>
    </source>
</evidence>
<dbReference type="Ensembl" id="ENSPKIT00000010425.1">
    <property type="protein sequence ID" value="ENSPKIP00000029628.1"/>
    <property type="gene ID" value="ENSPKIG00000010804.1"/>
</dbReference>
<keyword evidence="4 7" id="KW-0067">ATP-binding</keyword>
<evidence type="ECO:0000256" key="5">
    <source>
        <dbReference type="ARBA" id="ARBA00047899"/>
    </source>
</evidence>
<dbReference type="Pfam" id="PF03607">
    <property type="entry name" value="DCX"/>
    <property type="match status" value="1"/>
</dbReference>
<evidence type="ECO:0000259" key="9">
    <source>
        <dbReference type="PROSITE" id="PS50011"/>
    </source>
</evidence>
<dbReference type="OrthoDB" id="1738954at2759"/>
<dbReference type="PROSITE" id="PS00108">
    <property type="entry name" value="PROTEIN_KINASE_ST"/>
    <property type="match status" value="1"/>
</dbReference>
<dbReference type="InterPro" id="IPR008271">
    <property type="entry name" value="Ser/Thr_kinase_AS"/>
</dbReference>
<dbReference type="SMART" id="SM00220">
    <property type="entry name" value="S_TKc"/>
    <property type="match status" value="1"/>
</dbReference>
<feature type="compositionally biased region" description="Basic and acidic residues" evidence="8">
    <location>
        <begin position="253"/>
        <end position="299"/>
    </location>
</feature>
<name>A0A3B3SGW6_9TELE</name>
<dbReference type="InterPro" id="IPR000719">
    <property type="entry name" value="Prot_kinase_dom"/>
</dbReference>
<dbReference type="AlphaFoldDB" id="A0A3B3SGW6"/>
<dbReference type="PROSITE" id="PS50309">
    <property type="entry name" value="DC"/>
    <property type="match status" value="1"/>
</dbReference>
<evidence type="ECO:0000256" key="4">
    <source>
        <dbReference type="ARBA" id="ARBA00022840"/>
    </source>
</evidence>
<dbReference type="GO" id="GO:0004674">
    <property type="term" value="F:protein serine/threonine kinase activity"/>
    <property type="evidence" value="ECO:0007669"/>
    <property type="project" value="UniProtKB-EC"/>
</dbReference>
<evidence type="ECO:0000256" key="2">
    <source>
        <dbReference type="ARBA" id="ARBA00012513"/>
    </source>
</evidence>
<dbReference type="SMART" id="SM00537">
    <property type="entry name" value="DCX"/>
    <property type="match status" value="1"/>
</dbReference>
<feature type="compositionally biased region" description="Basic and acidic residues" evidence="8">
    <location>
        <begin position="356"/>
        <end position="366"/>
    </location>
</feature>
<feature type="binding site" evidence="7">
    <location>
        <position position="516"/>
    </location>
    <ligand>
        <name>ATP</name>
        <dbReference type="ChEBI" id="CHEBI:30616"/>
    </ligand>
</feature>
<dbReference type="PROSITE" id="PS00107">
    <property type="entry name" value="PROTEIN_KINASE_ATP"/>
    <property type="match status" value="1"/>
</dbReference>
<dbReference type="Pfam" id="PF00069">
    <property type="entry name" value="Pkinase"/>
    <property type="match status" value="1"/>
</dbReference>
<keyword evidence="3 7" id="KW-0547">Nucleotide-binding</keyword>
<feature type="region of interest" description="Disordered" evidence="8">
    <location>
        <begin position="1"/>
        <end position="41"/>
    </location>
</feature>
<dbReference type="InterPro" id="IPR011009">
    <property type="entry name" value="Kinase-like_dom_sf"/>
</dbReference>
<feature type="compositionally biased region" description="Basic and acidic residues" evidence="8">
    <location>
        <begin position="378"/>
        <end position="394"/>
    </location>
</feature>
<evidence type="ECO:0000256" key="6">
    <source>
        <dbReference type="ARBA" id="ARBA00048679"/>
    </source>
</evidence>
<feature type="domain" description="Doublecortin" evidence="10">
    <location>
        <begin position="104"/>
        <end position="184"/>
    </location>
</feature>
<dbReference type="Gene3D" id="3.10.20.230">
    <property type="entry name" value="Doublecortin domain"/>
    <property type="match status" value="1"/>
</dbReference>
<protein>
    <recommendedName>
        <fullName evidence="2">non-specific serine/threonine protein kinase</fullName>
        <ecNumber evidence="2">2.7.11.1</ecNumber>
    </recommendedName>
</protein>
<dbReference type="GeneTree" id="ENSGT00940000159476"/>
<dbReference type="FunFam" id="1.10.510.10:FF:000066">
    <property type="entry name" value="Serine/threonine-protein kinase DCLK1 isoform 2"/>
    <property type="match status" value="1"/>
</dbReference>
<evidence type="ECO:0000259" key="10">
    <source>
        <dbReference type="PROSITE" id="PS50309"/>
    </source>
</evidence>
<organism evidence="11 12">
    <name type="scientific">Paramormyrops kingsleyae</name>
    <dbReference type="NCBI Taxonomy" id="1676925"/>
    <lineage>
        <taxon>Eukaryota</taxon>
        <taxon>Metazoa</taxon>
        <taxon>Chordata</taxon>
        <taxon>Craniata</taxon>
        <taxon>Vertebrata</taxon>
        <taxon>Euteleostomi</taxon>
        <taxon>Actinopterygii</taxon>
        <taxon>Neopterygii</taxon>
        <taxon>Teleostei</taxon>
        <taxon>Osteoglossocephala</taxon>
        <taxon>Osteoglossomorpha</taxon>
        <taxon>Osteoglossiformes</taxon>
        <taxon>Mormyridae</taxon>
        <taxon>Paramormyrops</taxon>
    </lineage>
</organism>
<evidence type="ECO:0000313" key="11">
    <source>
        <dbReference type="Ensembl" id="ENSPKIP00000029628.1"/>
    </source>
</evidence>
<dbReference type="EC" id="2.7.11.1" evidence="2"/>